<keyword evidence="6" id="KW-1185">Reference proteome</keyword>
<protein>
    <submittedName>
        <fullName evidence="5">DNA-binding domain-containing protein, AraC-type</fullName>
    </submittedName>
</protein>
<dbReference type="STRING" id="471855.Shel_22320"/>
<evidence type="ECO:0000313" key="6">
    <source>
        <dbReference type="Proteomes" id="UP000002026"/>
    </source>
</evidence>
<dbReference type="PANTHER" id="PTHR47893:SF1">
    <property type="entry name" value="REGULATORY PROTEIN PCHR"/>
    <property type="match status" value="1"/>
</dbReference>
<evidence type="ECO:0000313" key="5">
    <source>
        <dbReference type="EMBL" id="ACV23242.1"/>
    </source>
</evidence>
<dbReference type="InterPro" id="IPR053142">
    <property type="entry name" value="PchR_regulatory_protein"/>
</dbReference>
<dbReference type="KEGG" id="shi:Shel_22320"/>
<proteinExistence type="predicted"/>
<evidence type="ECO:0000256" key="1">
    <source>
        <dbReference type="ARBA" id="ARBA00023015"/>
    </source>
</evidence>
<dbReference type="PROSITE" id="PS01124">
    <property type="entry name" value="HTH_ARAC_FAMILY_2"/>
    <property type="match status" value="1"/>
</dbReference>
<dbReference type="Gene3D" id="1.10.10.60">
    <property type="entry name" value="Homeodomain-like"/>
    <property type="match status" value="1"/>
</dbReference>
<dbReference type="PANTHER" id="PTHR47893">
    <property type="entry name" value="REGULATORY PROTEIN PCHR"/>
    <property type="match status" value="1"/>
</dbReference>
<dbReference type="EMBL" id="CP001684">
    <property type="protein sequence ID" value="ACV23242.1"/>
    <property type="molecule type" value="Genomic_DNA"/>
</dbReference>
<dbReference type="Proteomes" id="UP000002026">
    <property type="component" value="Chromosome"/>
</dbReference>
<gene>
    <name evidence="5" type="ordered locus">Shel_22320</name>
</gene>
<dbReference type="Pfam" id="PF12833">
    <property type="entry name" value="HTH_18"/>
    <property type="match status" value="1"/>
</dbReference>
<reference evidence="5 6" key="1">
    <citation type="journal article" date="2009" name="Stand. Genomic Sci.">
        <title>Complete genome sequence of Slackia heliotrinireducens type strain (RHS 1).</title>
        <authorList>
            <person name="Pukall R."/>
            <person name="Lapidus A."/>
            <person name="Nolan M."/>
            <person name="Copeland A."/>
            <person name="Glavina Del Rio T."/>
            <person name="Lucas S."/>
            <person name="Chen F."/>
            <person name="Tice H."/>
            <person name="Cheng J.F."/>
            <person name="Chertkov O."/>
            <person name="Bruce D."/>
            <person name="Goodwin L."/>
            <person name="Kuske C."/>
            <person name="Brettin T."/>
            <person name="Detter J.C."/>
            <person name="Han C."/>
            <person name="Pitluck S."/>
            <person name="Pati A."/>
            <person name="Mavrommatis K."/>
            <person name="Ivanova N."/>
            <person name="Ovchinnikova G."/>
            <person name="Chen A."/>
            <person name="Palaniappan K."/>
            <person name="Schneider S."/>
            <person name="Rohde M."/>
            <person name="Chain P."/>
            <person name="D'haeseleer P."/>
            <person name="Goker M."/>
            <person name="Bristow J."/>
            <person name="Eisen J.A."/>
            <person name="Markowitz V."/>
            <person name="Kyrpides N.C."/>
            <person name="Klenk H.P."/>
            <person name="Hugenholtz P."/>
        </authorList>
    </citation>
    <scope>NUCLEOTIDE SEQUENCE [LARGE SCALE GENOMIC DNA]</scope>
    <source>
        <strain evidence="6">ATCC 29202 / DSM 20476 / NCTC 11029 / RHS 1</strain>
    </source>
</reference>
<dbReference type="InterPro" id="IPR009057">
    <property type="entry name" value="Homeodomain-like_sf"/>
</dbReference>
<dbReference type="SUPFAM" id="SSF46689">
    <property type="entry name" value="Homeodomain-like"/>
    <property type="match status" value="1"/>
</dbReference>
<dbReference type="HOGENOM" id="CLU_052345_0_0_11"/>
<organism evidence="5 6">
    <name type="scientific">Slackia heliotrinireducens (strain ATCC 29202 / DSM 20476 / NCTC 11029 / RHS 1)</name>
    <name type="common">Peptococcus heliotrinreducens</name>
    <dbReference type="NCBI Taxonomy" id="471855"/>
    <lineage>
        <taxon>Bacteria</taxon>
        <taxon>Bacillati</taxon>
        <taxon>Actinomycetota</taxon>
        <taxon>Coriobacteriia</taxon>
        <taxon>Eggerthellales</taxon>
        <taxon>Eggerthellaceae</taxon>
        <taxon>Slackia</taxon>
    </lineage>
</organism>
<keyword evidence="2 5" id="KW-0238">DNA-binding</keyword>
<dbReference type="PROSITE" id="PS00041">
    <property type="entry name" value="HTH_ARAC_FAMILY_1"/>
    <property type="match status" value="1"/>
</dbReference>
<evidence type="ECO:0000256" key="3">
    <source>
        <dbReference type="ARBA" id="ARBA00023163"/>
    </source>
</evidence>
<dbReference type="InterPro" id="IPR018060">
    <property type="entry name" value="HTH_AraC"/>
</dbReference>
<name>C7N120_SLAHD</name>
<dbReference type="GO" id="GO:0043565">
    <property type="term" value="F:sequence-specific DNA binding"/>
    <property type="evidence" value="ECO:0007669"/>
    <property type="project" value="InterPro"/>
</dbReference>
<keyword evidence="1" id="KW-0805">Transcription regulation</keyword>
<evidence type="ECO:0000259" key="4">
    <source>
        <dbReference type="PROSITE" id="PS01124"/>
    </source>
</evidence>
<dbReference type="AlphaFoldDB" id="C7N120"/>
<dbReference type="InterPro" id="IPR018062">
    <property type="entry name" value="HTH_AraC-typ_CS"/>
</dbReference>
<dbReference type="GO" id="GO:0003700">
    <property type="term" value="F:DNA-binding transcription factor activity"/>
    <property type="evidence" value="ECO:0007669"/>
    <property type="project" value="InterPro"/>
</dbReference>
<feature type="domain" description="HTH araC/xylS-type" evidence="4">
    <location>
        <begin position="219"/>
        <end position="317"/>
    </location>
</feature>
<keyword evidence="3" id="KW-0804">Transcription</keyword>
<dbReference type="SMART" id="SM00342">
    <property type="entry name" value="HTH_ARAC"/>
    <property type="match status" value="1"/>
</dbReference>
<dbReference type="eggNOG" id="COG2207">
    <property type="taxonomic scope" value="Bacteria"/>
</dbReference>
<sequence length="328" mass="36727">MEQLETGVDEARAPCVVTRSKMQNGGYRLSFSMGDEYGDIFVHELFTGVRFSAGDFFMGTVPLMTQPKKYGLTIMACSEGRCRIDVNEGHSAFLEPGRIAVHLDDTRTPLSMPTGRFLGIKFFIDFDTISNRLPRFLQDLDIDPFELEDRLCPNGEAFLALAPADLQAAMNHAVLHRNAPRADRRLLFAQCLNAVAAMEPDDNIARRIWLTPSQMMMAQGAIESMVSDLRKRTPVAEVAAGYGISESSLRSYFYSMYGESIPMYMKRRRMDEAAVLLATTNMTVGEIAIGVGYENQSKFASAFKSLKKMTPLEYRRMSRVDGFTASCY</sequence>
<evidence type="ECO:0000256" key="2">
    <source>
        <dbReference type="ARBA" id="ARBA00023125"/>
    </source>
</evidence>
<accession>C7N120</accession>